<protein>
    <submittedName>
        <fullName evidence="2">Uncharacterized protein</fullName>
    </submittedName>
</protein>
<sequence>MTTPIPPSTSFTAHGLKRKAPSRPIKPNPSAARRAEADSTNKRRRITESALRASVLEYVRLDDRIRDVTAELKGDKKRREQLRVGIMDALKASGKPACKTDDKGGRMQHLRIKTRKARVKPKRAEAIARMEAWTLARGLPPATGEELYKAVYESPDAMVEKTSLCRIKPRKPRPSKTADKVLMLGGPPSDDEDEDSSSGSGSSCTDDSDDSSSSSDDTTATKKLSK</sequence>
<evidence type="ECO:0000313" key="3">
    <source>
        <dbReference type="Proteomes" id="UP000011083"/>
    </source>
</evidence>
<dbReference type="KEGG" id="acan:ACA1_221600"/>
<dbReference type="VEuPathDB" id="AmoebaDB:ACA1_221600"/>
<dbReference type="AlphaFoldDB" id="L8GS30"/>
<dbReference type="GeneID" id="14916722"/>
<accession>L8GS30</accession>
<evidence type="ECO:0000313" key="2">
    <source>
        <dbReference type="EMBL" id="ELR15984.1"/>
    </source>
</evidence>
<evidence type="ECO:0000256" key="1">
    <source>
        <dbReference type="SAM" id="MobiDB-lite"/>
    </source>
</evidence>
<name>L8GS30_ACACF</name>
<feature type="region of interest" description="Disordered" evidence="1">
    <location>
        <begin position="159"/>
        <end position="226"/>
    </location>
</feature>
<dbReference type="Proteomes" id="UP000011083">
    <property type="component" value="Unassembled WGS sequence"/>
</dbReference>
<reference evidence="2 3" key="1">
    <citation type="journal article" date="2013" name="Genome Biol.">
        <title>Genome of Acanthamoeba castellanii highlights extensive lateral gene transfer and early evolution of tyrosine kinase signaling.</title>
        <authorList>
            <person name="Clarke M."/>
            <person name="Lohan A.J."/>
            <person name="Liu B."/>
            <person name="Lagkouvardos I."/>
            <person name="Roy S."/>
            <person name="Zafar N."/>
            <person name="Bertelli C."/>
            <person name="Schilde C."/>
            <person name="Kianianmomeni A."/>
            <person name="Burglin T.R."/>
            <person name="Frech C."/>
            <person name="Turcotte B."/>
            <person name="Kopec K.O."/>
            <person name="Synnott J.M."/>
            <person name="Choo C."/>
            <person name="Paponov I."/>
            <person name="Finkler A."/>
            <person name="Soon Heng Tan C."/>
            <person name="Hutchins A.P."/>
            <person name="Weinmeier T."/>
            <person name="Rattei T."/>
            <person name="Chu J.S."/>
            <person name="Gimenez G."/>
            <person name="Irimia M."/>
            <person name="Rigden D.J."/>
            <person name="Fitzpatrick D.A."/>
            <person name="Lorenzo-Morales J."/>
            <person name="Bateman A."/>
            <person name="Chiu C.H."/>
            <person name="Tang P."/>
            <person name="Hegemann P."/>
            <person name="Fromm H."/>
            <person name="Raoult D."/>
            <person name="Greub G."/>
            <person name="Miranda-Saavedra D."/>
            <person name="Chen N."/>
            <person name="Nash P."/>
            <person name="Ginger M.L."/>
            <person name="Horn M."/>
            <person name="Schaap P."/>
            <person name="Caler L."/>
            <person name="Loftus B."/>
        </authorList>
    </citation>
    <scope>NUCLEOTIDE SEQUENCE [LARGE SCALE GENOMIC DNA]</scope>
    <source>
        <strain evidence="2 3">Neff</strain>
    </source>
</reference>
<dbReference type="RefSeq" id="XP_004337997.1">
    <property type="nucleotide sequence ID" value="XM_004337949.1"/>
</dbReference>
<organism evidence="2 3">
    <name type="scientific">Acanthamoeba castellanii (strain ATCC 30010 / Neff)</name>
    <dbReference type="NCBI Taxonomy" id="1257118"/>
    <lineage>
        <taxon>Eukaryota</taxon>
        <taxon>Amoebozoa</taxon>
        <taxon>Discosea</taxon>
        <taxon>Longamoebia</taxon>
        <taxon>Centramoebida</taxon>
        <taxon>Acanthamoebidae</taxon>
        <taxon>Acanthamoeba</taxon>
    </lineage>
</organism>
<gene>
    <name evidence="2" type="ORF">ACA1_221600</name>
</gene>
<proteinExistence type="predicted"/>
<dbReference type="EMBL" id="KB008010">
    <property type="protein sequence ID" value="ELR15984.1"/>
    <property type="molecule type" value="Genomic_DNA"/>
</dbReference>
<feature type="region of interest" description="Disordered" evidence="1">
    <location>
        <begin position="1"/>
        <end position="45"/>
    </location>
</feature>
<feature type="compositionally biased region" description="Low complexity" evidence="1">
    <location>
        <begin position="197"/>
        <end position="218"/>
    </location>
</feature>
<keyword evidence="3" id="KW-1185">Reference proteome</keyword>